<evidence type="ECO:0000313" key="3">
    <source>
        <dbReference type="Proteomes" id="UP001321760"/>
    </source>
</evidence>
<dbReference type="AlphaFoldDB" id="A0AAV9GY71"/>
<reference evidence="2" key="1">
    <citation type="journal article" date="2023" name="Mol. Phylogenet. Evol.">
        <title>Genome-scale phylogeny and comparative genomics of the fungal order Sordariales.</title>
        <authorList>
            <person name="Hensen N."/>
            <person name="Bonometti L."/>
            <person name="Westerberg I."/>
            <person name="Brannstrom I.O."/>
            <person name="Guillou S."/>
            <person name="Cros-Aarteil S."/>
            <person name="Calhoun S."/>
            <person name="Haridas S."/>
            <person name="Kuo A."/>
            <person name="Mondo S."/>
            <person name="Pangilinan J."/>
            <person name="Riley R."/>
            <person name="LaButti K."/>
            <person name="Andreopoulos B."/>
            <person name="Lipzen A."/>
            <person name="Chen C."/>
            <person name="Yan M."/>
            <person name="Daum C."/>
            <person name="Ng V."/>
            <person name="Clum A."/>
            <person name="Steindorff A."/>
            <person name="Ohm R.A."/>
            <person name="Martin F."/>
            <person name="Silar P."/>
            <person name="Natvig D.O."/>
            <person name="Lalanne C."/>
            <person name="Gautier V."/>
            <person name="Ament-Velasquez S.L."/>
            <person name="Kruys A."/>
            <person name="Hutchinson M.I."/>
            <person name="Powell A.J."/>
            <person name="Barry K."/>
            <person name="Miller A.N."/>
            <person name="Grigoriev I.V."/>
            <person name="Debuchy R."/>
            <person name="Gladieux P."/>
            <person name="Hiltunen Thoren M."/>
            <person name="Johannesson H."/>
        </authorList>
    </citation>
    <scope>NUCLEOTIDE SEQUENCE</scope>
    <source>
        <strain evidence="2">PSN243</strain>
    </source>
</reference>
<name>A0AAV9GY71_9PEZI</name>
<accession>A0AAV9GY71</accession>
<gene>
    <name evidence="2" type="ORF">QBC34DRAFT_422855</name>
</gene>
<reference evidence="2" key="2">
    <citation type="submission" date="2023-05" db="EMBL/GenBank/DDBJ databases">
        <authorList>
            <consortium name="Lawrence Berkeley National Laboratory"/>
            <person name="Steindorff A."/>
            <person name="Hensen N."/>
            <person name="Bonometti L."/>
            <person name="Westerberg I."/>
            <person name="Brannstrom I.O."/>
            <person name="Guillou S."/>
            <person name="Cros-Aarteil S."/>
            <person name="Calhoun S."/>
            <person name="Haridas S."/>
            <person name="Kuo A."/>
            <person name="Mondo S."/>
            <person name="Pangilinan J."/>
            <person name="Riley R."/>
            <person name="Labutti K."/>
            <person name="Andreopoulos B."/>
            <person name="Lipzen A."/>
            <person name="Chen C."/>
            <person name="Yanf M."/>
            <person name="Daum C."/>
            <person name="Ng V."/>
            <person name="Clum A."/>
            <person name="Ohm R."/>
            <person name="Martin F."/>
            <person name="Silar P."/>
            <person name="Natvig D."/>
            <person name="Lalanne C."/>
            <person name="Gautier V."/>
            <person name="Ament-Velasquez S.L."/>
            <person name="Kruys A."/>
            <person name="Hutchinson M.I."/>
            <person name="Powell A.J."/>
            <person name="Barry K."/>
            <person name="Miller A.N."/>
            <person name="Grigoriev I.V."/>
            <person name="Debuchy R."/>
            <person name="Gladieux P."/>
            <person name="Thoren M.H."/>
            <person name="Johannesson H."/>
        </authorList>
    </citation>
    <scope>NUCLEOTIDE SEQUENCE</scope>
    <source>
        <strain evidence="2">PSN243</strain>
    </source>
</reference>
<keyword evidence="3" id="KW-1185">Reference proteome</keyword>
<dbReference type="EMBL" id="MU865923">
    <property type="protein sequence ID" value="KAK4452660.1"/>
    <property type="molecule type" value="Genomic_DNA"/>
</dbReference>
<feature type="region of interest" description="Disordered" evidence="1">
    <location>
        <begin position="1"/>
        <end position="28"/>
    </location>
</feature>
<evidence type="ECO:0000313" key="2">
    <source>
        <dbReference type="EMBL" id="KAK4452660.1"/>
    </source>
</evidence>
<dbReference type="Proteomes" id="UP001321760">
    <property type="component" value="Unassembled WGS sequence"/>
</dbReference>
<proteinExistence type="predicted"/>
<sequence length="222" mass="23269">MRCFADLRNEPYPSPRHGTPFPAPGPRHACFVPEVARGRDKDAKASRDARYPAADAAQHLRLAKTSDGALEGCGGAWCAVRGAQDIVRDQVSRTVDDVRETEAHLAGIKGHSEGPVTDAGERDSCCGMQPEAKRGVPLARLTARAVTYSVGKSKMPALGRKGCDSGSASIGMWEIPGDGSNQISGGGSLGGPTAAICCATASDSTCGLWLARPNPRDRTWPT</sequence>
<protein>
    <submittedName>
        <fullName evidence="2">Uncharacterized protein</fullName>
    </submittedName>
</protein>
<evidence type="ECO:0000256" key="1">
    <source>
        <dbReference type="SAM" id="MobiDB-lite"/>
    </source>
</evidence>
<comment type="caution">
    <text evidence="2">The sequence shown here is derived from an EMBL/GenBank/DDBJ whole genome shotgun (WGS) entry which is preliminary data.</text>
</comment>
<organism evidence="2 3">
    <name type="scientific">Podospora aff. communis PSN243</name>
    <dbReference type="NCBI Taxonomy" id="3040156"/>
    <lineage>
        <taxon>Eukaryota</taxon>
        <taxon>Fungi</taxon>
        <taxon>Dikarya</taxon>
        <taxon>Ascomycota</taxon>
        <taxon>Pezizomycotina</taxon>
        <taxon>Sordariomycetes</taxon>
        <taxon>Sordariomycetidae</taxon>
        <taxon>Sordariales</taxon>
        <taxon>Podosporaceae</taxon>
        <taxon>Podospora</taxon>
    </lineage>
</organism>